<evidence type="ECO:0008006" key="3">
    <source>
        <dbReference type="Google" id="ProtNLM"/>
    </source>
</evidence>
<sequence length="335" mass="35135">MTVISCLSLVSPVGYSAGSTAAAMRANIAAFAELSYRDADGEPIRGAPVDALPATMRGRDRVAALTRLAADQVDPKQADRLPWGEMPIILCTREPQVPGARLNGIVGGLALPNGASLVGPHSVHVTEGAVSTFVGIWHARKLLAERKVPACIILAVDTLIDSRTLGWLDKAGRLKTSIVTDGLIPGEAASISVVSARPLLESHVTVHGLGLARETATVLNEQPFRADGLASALRTALAEARVEIHDVAFRLSDVAGESYAFEELVVAQMRVMRTVRPQQLVWLAAGCIGDCGAVAGSIQFAWAEQAFRRGYAPGPSAVLYGSSTFGNRAAAIVSA</sequence>
<comment type="caution">
    <text evidence="1">The sequence shown here is derived from an EMBL/GenBank/DDBJ whole genome shotgun (WGS) entry which is preliminary data.</text>
</comment>
<evidence type="ECO:0000313" key="1">
    <source>
        <dbReference type="EMBL" id="PAP94272.1"/>
    </source>
</evidence>
<accession>A0A271KEQ8</accession>
<dbReference type="Proteomes" id="UP000215931">
    <property type="component" value="Unassembled WGS sequence"/>
</dbReference>
<dbReference type="Gene3D" id="3.40.47.10">
    <property type="match status" value="1"/>
</dbReference>
<proteinExistence type="predicted"/>
<organism evidence="1 2">
    <name type="scientific">Mesorhizobium wenxiniae</name>
    <dbReference type="NCBI Taxonomy" id="2014805"/>
    <lineage>
        <taxon>Bacteria</taxon>
        <taxon>Pseudomonadati</taxon>
        <taxon>Pseudomonadota</taxon>
        <taxon>Alphaproteobacteria</taxon>
        <taxon>Hyphomicrobiales</taxon>
        <taxon>Phyllobacteriaceae</taxon>
        <taxon>Mesorhizobium</taxon>
    </lineage>
</organism>
<dbReference type="EMBL" id="NPKH01000023">
    <property type="protein sequence ID" value="PAP94272.1"/>
    <property type="molecule type" value="Genomic_DNA"/>
</dbReference>
<dbReference type="InterPro" id="IPR016039">
    <property type="entry name" value="Thiolase-like"/>
</dbReference>
<name>A0A271KEQ8_9HYPH</name>
<dbReference type="AlphaFoldDB" id="A0A271KEQ8"/>
<evidence type="ECO:0000313" key="2">
    <source>
        <dbReference type="Proteomes" id="UP000215931"/>
    </source>
</evidence>
<keyword evidence="2" id="KW-1185">Reference proteome</keyword>
<dbReference type="GO" id="GO:0016746">
    <property type="term" value="F:acyltransferase activity"/>
    <property type="evidence" value="ECO:0007669"/>
    <property type="project" value="InterPro"/>
</dbReference>
<protein>
    <recommendedName>
        <fullName evidence="3">3-oxoacyl-ACP synthase</fullName>
    </recommendedName>
</protein>
<gene>
    <name evidence="1" type="ORF">CIT31_18365</name>
</gene>
<reference evidence="1 2" key="1">
    <citation type="submission" date="2017-08" db="EMBL/GenBank/DDBJ databases">
        <title>Mesorhizobium wenxinae sp. nov., a novel rhizobial species isolated from root nodules of chickpea (Cicer arietinum L.).</title>
        <authorList>
            <person name="Zhang J."/>
        </authorList>
    </citation>
    <scope>NUCLEOTIDE SEQUENCE [LARGE SCALE GENOMIC DNA]</scope>
    <source>
        <strain evidence="2">WYCCWR 10019</strain>
    </source>
</reference>